<organism evidence="2 3">
    <name type="scientific">Massilia suwonensis</name>
    <dbReference type="NCBI Taxonomy" id="648895"/>
    <lineage>
        <taxon>Bacteria</taxon>
        <taxon>Pseudomonadati</taxon>
        <taxon>Pseudomonadota</taxon>
        <taxon>Betaproteobacteria</taxon>
        <taxon>Burkholderiales</taxon>
        <taxon>Oxalobacteraceae</taxon>
        <taxon>Telluria group</taxon>
        <taxon>Massilia</taxon>
    </lineage>
</organism>
<keyword evidence="3" id="KW-1185">Reference proteome</keyword>
<reference evidence="3" key="1">
    <citation type="journal article" date="2019" name="Int. J. Syst. Evol. Microbiol.">
        <title>The Global Catalogue of Microorganisms (GCM) 10K type strain sequencing project: providing services to taxonomists for standard genome sequencing and annotation.</title>
        <authorList>
            <consortium name="The Broad Institute Genomics Platform"/>
            <consortium name="The Broad Institute Genome Sequencing Center for Infectious Disease"/>
            <person name="Wu L."/>
            <person name="Ma J."/>
        </authorList>
    </citation>
    <scope>NUCLEOTIDE SEQUENCE [LARGE SCALE GENOMIC DNA]</scope>
    <source>
        <strain evidence="3">CCUG 43111</strain>
    </source>
</reference>
<comment type="caution">
    <text evidence="2">The sequence shown here is derived from an EMBL/GenBank/DDBJ whole genome shotgun (WGS) entry which is preliminary data.</text>
</comment>
<keyword evidence="1" id="KW-1133">Transmembrane helix</keyword>
<proteinExistence type="predicted"/>
<dbReference type="Proteomes" id="UP001596101">
    <property type="component" value="Unassembled WGS sequence"/>
</dbReference>
<dbReference type="EMBL" id="JBHSMR010000013">
    <property type="protein sequence ID" value="MFC5480247.1"/>
    <property type="molecule type" value="Genomic_DNA"/>
</dbReference>
<gene>
    <name evidence="2" type="ORF">ACFPQ5_18770</name>
</gene>
<dbReference type="RefSeq" id="WP_379759221.1">
    <property type="nucleotide sequence ID" value="NZ_JBHSMR010000013.1"/>
</dbReference>
<sequence>MDFPSHGTAETIQALTTAAGIVLAGAWAFWRWSLSEYLRRRREIPSFEGEMFARAVPLAEGLVVLTVSCRWKNTSPVPLPVNTQTTGFTVFEVPATAAPGPIGPRLGNVVKRDERWSWAHWPTAVMEPHTCSELQAHFVVKDKLAYILVCRLEAATKPGEIKLVWARELVWTPDQVTHDADVLPNPSIDRSGARPASGL</sequence>
<evidence type="ECO:0000313" key="3">
    <source>
        <dbReference type="Proteomes" id="UP001596101"/>
    </source>
</evidence>
<keyword evidence="1" id="KW-0812">Transmembrane</keyword>
<protein>
    <submittedName>
        <fullName evidence="2">Uncharacterized protein</fullName>
    </submittedName>
</protein>
<evidence type="ECO:0000256" key="1">
    <source>
        <dbReference type="SAM" id="Phobius"/>
    </source>
</evidence>
<name>A0ABW0MTA7_9BURK</name>
<keyword evidence="1" id="KW-0472">Membrane</keyword>
<feature type="transmembrane region" description="Helical" evidence="1">
    <location>
        <begin position="12"/>
        <end position="32"/>
    </location>
</feature>
<accession>A0ABW0MTA7</accession>
<evidence type="ECO:0000313" key="2">
    <source>
        <dbReference type="EMBL" id="MFC5480247.1"/>
    </source>
</evidence>